<dbReference type="EMBL" id="BARU01030906">
    <property type="protein sequence ID" value="GAH68609.1"/>
    <property type="molecule type" value="Genomic_DNA"/>
</dbReference>
<organism evidence="5">
    <name type="scientific">marine sediment metagenome</name>
    <dbReference type="NCBI Taxonomy" id="412755"/>
    <lineage>
        <taxon>unclassified sequences</taxon>
        <taxon>metagenomes</taxon>
        <taxon>ecological metagenomes</taxon>
    </lineage>
</organism>
<protein>
    <recommendedName>
        <fullName evidence="1">site-specific DNA-methyltransferase (adenine-specific)</fullName>
        <ecNumber evidence="1">2.1.1.72</ecNumber>
    </recommendedName>
</protein>
<dbReference type="GO" id="GO:0032259">
    <property type="term" value="P:methylation"/>
    <property type="evidence" value="ECO:0007669"/>
    <property type="project" value="UniProtKB-KW"/>
</dbReference>
<dbReference type="GO" id="GO:0009007">
    <property type="term" value="F:site-specific DNA-methyltransferase (adenine-specific) activity"/>
    <property type="evidence" value="ECO:0007669"/>
    <property type="project" value="UniProtKB-EC"/>
</dbReference>
<evidence type="ECO:0000256" key="2">
    <source>
        <dbReference type="ARBA" id="ARBA00022603"/>
    </source>
</evidence>
<feature type="non-terminal residue" evidence="5">
    <location>
        <position position="254"/>
    </location>
</feature>
<dbReference type="InterPro" id="IPR029063">
    <property type="entry name" value="SAM-dependent_MTases_sf"/>
</dbReference>
<reference evidence="5" key="1">
    <citation type="journal article" date="2014" name="Front. Microbiol.">
        <title>High frequency of phylogenetically diverse reductive dehalogenase-homologous genes in deep subseafloor sedimentary metagenomes.</title>
        <authorList>
            <person name="Kawai M."/>
            <person name="Futagami T."/>
            <person name="Toyoda A."/>
            <person name="Takaki Y."/>
            <person name="Nishi S."/>
            <person name="Hori S."/>
            <person name="Arai W."/>
            <person name="Tsubouchi T."/>
            <person name="Morono Y."/>
            <person name="Uchiyama I."/>
            <person name="Ito T."/>
            <person name="Fujiyama A."/>
            <person name="Inagaki F."/>
            <person name="Takami H."/>
        </authorList>
    </citation>
    <scope>NUCLEOTIDE SEQUENCE</scope>
    <source>
        <strain evidence="5">Expedition CK06-06</strain>
    </source>
</reference>
<evidence type="ECO:0000256" key="4">
    <source>
        <dbReference type="ARBA" id="ARBA00047942"/>
    </source>
</evidence>
<dbReference type="PRINTS" id="PR00507">
    <property type="entry name" value="N12N6MTFRASE"/>
</dbReference>
<dbReference type="EC" id="2.1.1.72" evidence="1"/>
<dbReference type="PANTHER" id="PTHR33841">
    <property type="entry name" value="DNA METHYLTRANSFERASE YEEA-RELATED"/>
    <property type="match status" value="1"/>
</dbReference>
<proteinExistence type="predicted"/>
<comment type="caution">
    <text evidence="5">The sequence shown here is derived from an EMBL/GenBank/DDBJ whole genome shotgun (WGS) entry which is preliminary data.</text>
</comment>
<name>X1IR78_9ZZZZ</name>
<gene>
    <name evidence="5" type="ORF">S03H2_48958</name>
</gene>
<accession>X1IR78</accession>
<evidence type="ECO:0000256" key="1">
    <source>
        <dbReference type="ARBA" id="ARBA00011900"/>
    </source>
</evidence>
<dbReference type="Gene3D" id="3.40.50.150">
    <property type="entry name" value="Vaccinia Virus protein VP39"/>
    <property type="match status" value="1"/>
</dbReference>
<evidence type="ECO:0000313" key="5">
    <source>
        <dbReference type="EMBL" id="GAH68609.1"/>
    </source>
</evidence>
<comment type="catalytic activity">
    <reaction evidence="4">
        <text>a 2'-deoxyadenosine in DNA + S-adenosyl-L-methionine = an N(6)-methyl-2'-deoxyadenosine in DNA + S-adenosyl-L-homocysteine + H(+)</text>
        <dbReference type="Rhea" id="RHEA:15197"/>
        <dbReference type="Rhea" id="RHEA-COMP:12418"/>
        <dbReference type="Rhea" id="RHEA-COMP:12419"/>
        <dbReference type="ChEBI" id="CHEBI:15378"/>
        <dbReference type="ChEBI" id="CHEBI:57856"/>
        <dbReference type="ChEBI" id="CHEBI:59789"/>
        <dbReference type="ChEBI" id="CHEBI:90615"/>
        <dbReference type="ChEBI" id="CHEBI:90616"/>
        <dbReference type="EC" id="2.1.1.72"/>
    </reaction>
</comment>
<evidence type="ECO:0000256" key="3">
    <source>
        <dbReference type="ARBA" id="ARBA00022679"/>
    </source>
</evidence>
<keyword evidence="3" id="KW-0808">Transferase</keyword>
<dbReference type="AlphaFoldDB" id="X1IR78"/>
<dbReference type="InterPro" id="IPR050953">
    <property type="entry name" value="N4_N6_ade-DNA_methylase"/>
</dbReference>
<keyword evidence="2" id="KW-0489">Methyltransferase</keyword>
<dbReference type="SUPFAM" id="SSF53335">
    <property type="entry name" value="S-adenosyl-L-methionine-dependent methyltransferases"/>
    <property type="match status" value="1"/>
</dbReference>
<dbReference type="PANTHER" id="PTHR33841:SF1">
    <property type="entry name" value="DNA METHYLTRANSFERASE A"/>
    <property type="match status" value="1"/>
</dbReference>
<sequence>MEDFTQVDDFWFYLDKKEELYIKEPLDENFFSCLKTWVSELNNVKFLVKDDKKLELIINLINKFIFVQSLDSFWVISKNYIQNEWIAIERKWAAKNTNRILKKFLEDINEYFYELYDTELFKIAEENKTVLSVLDSSSDNISLFYEKLKLILGVEYGEPSSSWVRGITQFNFRRIDEDVLGKSYETFLAEIRKEQGIYYTPKYITQFIIDNTIKKKIRLIIEPIPKLLEEKKFKEVLDLINELFEFKVLDPACG</sequence>